<dbReference type="AlphaFoldDB" id="A0A068X134"/>
<reference evidence="1" key="2">
    <citation type="submission" date="2014-06" db="EMBL/GenBank/DDBJ databases">
        <authorList>
            <person name="Aslett M."/>
        </authorList>
    </citation>
    <scope>NUCLEOTIDE SEQUENCE</scope>
</reference>
<protein>
    <submittedName>
        <fullName evidence="1 3">Uncharacterized protein</fullName>
    </submittedName>
</protein>
<evidence type="ECO:0000313" key="2">
    <source>
        <dbReference type="Proteomes" id="UP000492820"/>
    </source>
</evidence>
<dbReference type="WBParaSite" id="EgrG_002044100">
    <property type="protein sequence ID" value="EgrG_002044100"/>
    <property type="gene ID" value="EgrG_002044100"/>
</dbReference>
<reference evidence="3" key="3">
    <citation type="submission" date="2020-10" db="UniProtKB">
        <authorList>
            <consortium name="WormBaseParasite"/>
        </authorList>
    </citation>
    <scope>IDENTIFICATION</scope>
</reference>
<sequence>MGFSNLSCAASIWDGFGGALIRHRRFFYFIAERGLAAVDVMKVDNHSKREFWVSGLPSTSKYSVILASGRQFR</sequence>
<dbReference type="EMBL" id="LK028593">
    <property type="protein sequence ID" value="CDS23635.1"/>
    <property type="molecule type" value="Genomic_DNA"/>
</dbReference>
<gene>
    <name evidence="1" type="ORF">EgrG_002044100</name>
</gene>
<evidence type="ECO:0000313" key="1">
    <source>
        <dbReference type="EMBL" id="CDS23635.1"/>
    </source>
</evidence>
<evidence type="ECO:0000313" key="3">
    <source>
        <dbReference type="WBParaSite" id="EgrG_002044100"/>
    </source>
</evidence>
<dbReference type="Proteomes" id="UP000492820">
    <property type="component" value="Unassembled WGS sequence"/>
</dbReference>
<organism evidence="1">
    <name type="scientific">Echinococcus granulosus</name>
    <name type="common">Hydatid tapeworm</name>
    <dbReference type="NCBI Taxonomy" id="6210"/>
    <lineage>
        <taxon>Eukaryota</taxon>
        <taxon>Metazoa</taxon>
        <taxon>Spiralia</taxon>
        <taxon>Lophotrochozoa</taxon>
        <taxon>Platyhelminthes</taxon>
        <taxon>Cestoda</taxon>
        <taxon>Eucestoda</taxon>
        <taxon>Cyclophyllidea</taxon>
        <taxon>Taeniidae</taxon>
        <taxon>Echinococcus</taxon>
        <taxon>Echinococcus granulosus group</taxon>
    </lineage>
</organism>
<reference evidence="1 2" key="1">
    <citation type="journal article" date="2013" name="Nature">
        <title>The genomes of four tapeworm species reveal adaptations to parasitism.</title>
        <authorList>
            <person name="Tsai I.J."/>
            <person name="Zarowiecki M."/>
            <person name="Holroyd N."/>
            <person name="Garciarrubio A."/>
            <person name="Sanchez-Flores A."/>
            <person name="Brooks K.L."/>
            <person name="Tracey A."/>
            <person name="Bobes R.J."/>
            <person name="Fragoso G."/>
            <person name="Sciutto E."/>
            <person name="Aslett M."/>
            <person name="Beasley H."/>
            <person name="Bennett H.M."/>
            <person name="Cai J."/>
            <person name="Camicia F."/>
            <person name="Clark R."/>
            <person name="Cucher M."/>
            <person name="De Silva N."/>
            <person name="Day T.A."/>
            <person name="Deplazes P."/>
            <person name="Estrada K."/>
            <person name="Fernandez C."/>
            <person name="Holland P.W."/>
            <person name="Hou J."/>
            <person name="Hu S."/>
            <person name="Huckvale T."/>
            <person name="Hung S.S."/>
            <person name="Kamenetzky L."/>
            <person name="Keane J.A."/>
            <person name="Kiss F."/>
            <person name="Koziol U."/>
            <person name="Lambert O."/>
            <person name="Liu K."/>
            <person name="Luo X."/>
            <person name="Luo Y."/>
            <person name="Macchiaroli N."/>
            <person name="Nichol S."/>
            <person name="Paps J."/>
            <person name="Parkinson J."/>
            <person name="Pouchkina-Stantcheva N."/>
            <person name="Riddiford N."/>
            <person name="Rosenzvit M."/>
            <person name="Salinas G."/>
            <person name="Wasmuth J.D."/>
            <person name="Zamanian M."/>
            <person name="Zheng Y."/>
            <person name="Cai X."/>
            <person name="Soberon X."/>
            <person name="Olson P.D."/>
            <person name="Laclette J.P."/>
            <person name="Brehm K."/>
            <person name="Berriman M."/>
            <person name="Garciarrubio A."/>
            <person name="Bobes R.J."/>
            <person name="Fragoso G."/>
            <person name="Sanchez-Flores A."/>
            <person name="Estrada K."/>
            <person name="Cevallos M.A."/>
            <person name="Morett E."/>
            <person name="Gonzalez V."/>
            <person name="Portillo T."/>
            <person name="Ochoa-Leyva A."/>
            <person name="Jose M.V."/>
            <person name="Sciutto E."/>
            <person name="Landa A."/>
            <person name="Jimenez L."/>
            <person name="Valdes V."/>
            <person name="Carrero J.C."/>
            <person name="Larralde C."/>
            <person name="Morales-Montor J."/>
            <person name="Limon-Lason J."/>
            <person name="Soberon X."/>
            <person name="Laclette J.P."/>
        </authorList>
    </citation>
    <scope>NUCLEOTIDE SEQUENCE [LARGE SCALE GENOMIC DNA]</scope>
</reference>
<proteinExistence type="predicted"/>
<name>A0A068X134_ECHGR</name>
<accession>A0A068X134</accession>